<sequence length="270" mass="30580">MRRFGLTCFALMLPLLLTSGSALADEVSPVPPQLRLLTEPLPPLSYMEQSRMTGFSVELVERLKPKVEVSADIEMLPWARAFNIASHTPNVMLFSTALRDSRRSQFDFVGPIATARIMLYKLTSDEALPTDITEASKLGSLGVYRGSPAERILKQAGVQNFEVSSYPLQSLRQLLAGRVRFWCQVDLTVDRLLTQAGTSEQALTPLAELERIELYLAFSRGTSKEMVERWQQALMTYQEEGGFAELYEYWFRLPPESDRSHILWRLTPEG</sequence>
<feature type="signal peptide" evidence="1">
    <location>
        <begin position="1"/>
        <end position="24"/>
    </location>
</feature>
<accession>A0AAJ1FBD8</accession>
<dbReference type="AlphaFoldDB" id="A0AAJ1FBD8"/>
<gene>
    <name evidence="3" type="ORF">MJ923_11755</name>
</gene>
<evidence type="ECO:0000313" key="3">
    <source>
        <dbReference type="EMBL" id="MCH4294980.1"/>
    </source>
</evidence>
<proteinExistence type="predicted"/>
<dbReference type="PANTHER" id="PTHR38834">
    <property type="entry name" value="PERIPLASMIC SUBSTRATE BINDING PROTEIN FAMILY 3"/>
    <property type="match status" value="1"/>
</dbReference>
<dbReference type="RefSeq" id="WP_240591242.1">
    <property type="nucleotide sequence ID" value="NZ_JAKUDL010000003.1"/>
</dbReference>
<dbReference type="SMART" id="SM00062">
    <property type="entry name" value="PBPb"/>
    <property type="match status" value="1"/>
</dbReference>
<dbReference type="EMBL" id="JAKUDL010000003">
    <property type="protein sequence ID" value="MCH4294980.1"/>
    <property type="molecule type" value="Genomic_DNA"/>
</dbReference>
<name>A0AAJ1FBD8_9GAMM</name>
<evidence type="ECO:0000256" key="1">
    <source>
        <dbReference type="SAM" id="SignalP"/>
    </source>
</evidence>
<dbReference type="Pfam" id="PF00497">
    <property type="entry name" value="SBP_bac_3"/>
    <property type="match status" value="1"/>
</dbReference>
<protein>
    <submittedName>
        <fullName evidence="3">Transporter substrate-binding domain-containing protein</fullName>
    </submittedName>
</protein>
<dbReference type="Gene3D" id="3.40.190.10">
    <property type="entry name" value="Periplasmic binding protein-like II"/>
    <property type="match status" value="2"/>
</dbReference>
<reference evidence="3 4" key="1">
    <citation type="submission" date="2022-02" db="EMBL/GenBank/DDBJ databases">
        <title>The genome sequence of Shewanella sp. 3B26.</title>
        <authorList>
            <person name="Du J."/>
        </authorList>
    </citation>
    <scope>NUCLEOTIDE SEQUENCE [LARGE SCALE GENOMIC DNA]</scope>
    <source>
        <strain evidence="3 4">3B26</strain>
    </source>
</reference>
<organism evidence="3 4">
    <name type="scientific">Shewanella zhuhaiensis</name>
    <dbReference type="NCBI Taxonomy" id="2919576"/>
    <lineage>
        <taxon>Bacteria</taxon>
        <taxon>Pseudomonadati</taxon>
        <taxon>Pseudomonadota</taxon>
        <taxon>Gammaproteobacteria</taxon>
        <taxon>Alteromonadales</taxon>
        <taxon>Shewanellaceae</taxon>
        <taxon>Shewanella</taxon>
    </lineage>
</organism>
<feature type="domain" description="Solute-binding protein family 3/N-terminal" evidence="2">
    <location>
        <begin position="33"/>
        <end position="254"/>
    </location>
</feature>
<evidence type="ECO:0000313" key="4">
    <source>
        <dbReference type="Proteomes" id="UP001297581"/>
    </source>
</evidence>
<feature type="chain" id="PRO_5042539899" evidence="1">
    <location>
        <begin position="25"/>
        <end position="270"/>
    </location>
</feature>
<dbReference type="Proteomes" id="UP001297581">
    <property type="component" value="Unassembled WGS sequence"/>
</dbReference>
<keyword evidence="4" id="KW-1185">Reference proteome</keyword>
<keyword evidence="1" id="KW-0732">Signal</keyword>
<dbReference type="InterPro" id="IPR001638">
    <property type="entry name" value="Solute-binding_3/MltF_N"/>
</dbReference>
<evidence type="ECO:0000259" key="2">
    <source>
        <dbReference type="SMART" id="SM00062"/>
    </source>
</evidence>
<dbReference type="SUPFAM" id="SSF53850">
    <property type="entry name" value="Periplasmic binding protein-like II"/>
    <property type="match status" value="1"/>
</dbReference>
<dbReference type="PANTHER" id="PTHR38834:SF3">
    <property type="entry name" value="SOLUTE-BINDING PROTEIN FAMILY 3_N-TERMINAL DOMAIN-CONTAINING PROTEIN"/>
    <property type="match status" value="1"/>
</dbReference>
<comment type="caution">
    <text evidence="3">The sequence shown here is derived from an EMBL/GenBank/DDBJ whole genome shotgun (WGS) entry which is preliminary data.</text>
</comment>